<sequence>MGAGTAVLLGLRVLVVLVAAAGIGLGAWALTIRHDIEVRGSTVLNGLLLGSHKELPWRQFFEAAVGSQIRIWIAITAAGFSFLAGIFIILSMKTESLKLTRYVLIPVELISMFAMSAAFGASLSLSIMLDSTCIRLDSSSSADLKKFEMLCPLSKGHSIGNGTGGFIVSVTALTALISICARFHALESCSFEPTASSLGMGHGYQAGIPATTRATIPTIYDPLKPTPGTPKRPPREDEIGLAEGGAVMGVRNSIDNTRRTNNVDVEMLIPIGFQRPEEMRNIRAQRPWSEMPKREVAE</sequence>
<accession>A0A6G1KFI5</accession>
<keyword evidence="2" id="KW-0812">Transmembrane</keyword>
<dbReference type="OrthoDB" id="3779192at2759"/>
<proteinExistence type="predicted"/>
<evidence type="ECO:0000256" key="2">
    <source>
        <dbReference type="SAM" id="Phobius"/>
    </source>
</evidence>
<feature type="region of interest" description="Disordered" evidence="1">
    <location>
        <begin position="218"/>
        <end position="237"/>
    </location>
</feature>
<name>A0A6G1KFI5_9PLEO</name>
<evidence type="ECO:0000256" key="1">
    <source>
        <dbReference type="SAM" id="MobiDB-lite"/>
    </source>
</evidence>
<keyword evidence="4" id="KW-1185">Reference proteome</keyword>
<evidence type="ECO:0000313" key="3">
    <source>
        <dbReference type="EMBL" id="KAF2711584.1"/>
    </source>
</evidence>
<feature type="transmembrane region" description="Helical" evidence="2">
    <location>
        <begin position="69"/>
        <end position="90"/>
    </location>
</feature>
<protein>
    <submittedName>
        <fullName evidence="3">Uncharacterized protein</fullName>
    </submittedName>
</protein>
<dbReference type="AlphaFoldDB" id="A0A6G1KFI5"/>
<organism evidence="3 4">
    <name type="scientific">Pleomassaria siparia CBS 279.74</name>
    <dbReference type="NCBI Taxonomy" id="1314801"/>
    <lineage>
        <taxon>Eukaryota</taxon>
        <taxon>Fungi</taxon>
        <taxon>Dikarya</taxon>
        <taxon>Ascomycota</taxon>
        <taxon>Pezizomycotina</taxon>
        <taxon>Dothideomycetes</taxon>
        <taxon>Pleosporomycetidae</taxon>
        <taxon>Pleosporales</taxon>
        <taxon>Pleomassariaceae</taxon>
        <taxon>Pleomassaria</taxon>
    </lineage>
</organism>
<keyword evidence="2" id="KW-0472">Membrane</keyword>
<feature type="transmembrane region" description="Helical" evidence="2">
    <location>
        <begin position="7"/>
        <end position="30"/>
    </location>
</feature>
<dbReference type="EMBL" id="MU005767">
    <property type="protein sequence ID" value="KAF2711584.1"/>
    <property type="molecule type" value="Genomic_DNA"/>
</dbReference>
<gene>
    <name evidence="3" type="ORF">K504DRAFT_489435</name>
</gene>
<reference evidence="3" key="1">
    <citation type="journal article" date="2020" name="Stud. Mycol.">
        <title>101 Dothideomycetes genomes: a test case for predicting lifestyles and emergence of pathogens.</title>
        <authorList>
            <person name="Haridas S."/>
            <person name="Albert R."/>
            <person name="Binder M."/>
            <person name="Bloem J."/>
            <person name="Labutti K."/>
            <person name="Salamov A."/>
            <person name="Andreopoulos B."/>
            <person name="Baker S."/>
            <person name="Barry K."/>
            <person name="Bills G."/>
            <person name="Bluhm B."/>
            <person name="Cannon C."/>
            <person name="Castanera R."/>
            <person name="Culley D."/>
            <person name="Daum C."/>
            <person name="Ezra D."/>
            <person name="Gonzalez J."/>
            <person name="Henrissat B."/>
            <person name="Kuo A."/>
            <person name="Liang C."/>
            <person name="Lipzen A."/>
            <person name="Lutzoni F."/>
            <person name="Magnuson J."/>
            <person name="Mondo S."/>
            <person name="Nolan M."/>
            <person name="Ohm R."/>
            <person name="Pangilinan J."/>
            <person name="Park H.-J."/>
            <person name="Ramirez L."/>
            <person name="Alfaro M."/>
            <person name="Sun H."/>
            <person name="Tritt A."/>
            <person name="Yoshinaga Y."/>
            <person name="Zwiers L.-H."/>
            <person name="Turgeon B."/>
            <person name="Goodwin S."/>
            <person name="Spatafora J."/>
            <person name="Crous P."/>
            <person name="Grigoriev I."/>
        </authorList>
    </citation>
    <scope>NUCLEOTIDE SEQUENCE</scope>
    <source>
        <strain evidence="3">CBS 279.74</strain>
    </source>
</reference>
<dbReference type="Proteomes" id="UP000799428">
    <property type="component" value="Unassembled WGS sequence"/>
</dbReference>
<keyword evidence="2" id="KW-1133">Transmembrane helix</keyword>
<feature type="transmembrane region" description="Helical" evidence="2">
    <location>
        <begin position="102"/>
        <end position="129"/>
    </location>
</feature>
<evidence type="ECO:0000313" key="4">
    <source>
        <dbReference type="Proteomes" id="UP000799428"/>
    </source>
</evidence>